<name>A0A975BDT0_9BACT</name>
<sequence>MQKPWFSRMHPIMDVKQYCENYRGGGYSDWSMPAIEELEGLYYGNKAGYSLDLPLM</sequence>
<dbReference type="KEGG" id="dli:dnl_58930"/>
<dbReference type="AlphaFoldDB" id="A0A975BDT0"/>
<evidence type="ECO:0000313" key="1">
    <source>
        <dbReference type="EMBL" id="QTA83483.1"/>
    </source>
</evidence>
<proteinExistence type="predicted"/>
<evidence type="ECO:0000313" key="2">
    <source>
        <dbReference type="Proteomes" id="UP000663720"/>
    </source>
</evidence>
<protein>
    <recommendedName>
        <fullName evidence="3">DUF1566 domain-containing protein</fullName>
    </recommendedName>
</protein>
<keyword evidence="2" id="KW-1185">Reference proteome</keyword>
<gene>
    <name evidence="1" type="ORF">dnl_58930</name>
</gene>
<accession>A0A975BDT0</accession>
<dbReference type="EMBL" id="CP061799">
    <property type="protein sequence ID" value="QTA83483.1"/>
    <property type="molecule type" value="Genomic_DNA"/>
</dbReference>
<dbReference type="Proteomes" id="UP000663720">
    <property type="component" value="Chromosome"/>
</dbReference>
<evidence type="ECO:0008006" key="3">
    <source>
        <dbReference type="Google" id="ProtNLM"/>
    </source>
</evidence>
<organism evidence="1 2">
    <name type="scientific">Desulfonema limicola</name>
    <dbReference type="NCBI Taxonomy" id="45656"/>
    <lineage>
        <taxon>Bacteria</taxon>
        <taxon>Pseudomonadati</taxon>
        <taxon>Thermodesulfobacteriota</taxon>
        <taxon>Desulfobacteria</taxon>
        <taxon>Desulfobacterales</taxon>
        <taxon>Desulfococcaceae</taxon>
        <taxon>Desulfonema</taxon>
    </lineage>
</organism>
<reference evidence="1" key="1">
    <citation type="journal article" date="2021" name="Microb. Physiol.">
        <title>Proteogenomic Insights into the Physiology of Marine, Sulfate-Reducing, Filamentous Desulfonema limicola and Desulfonema magnum.</title>
        <authorList>
            <person name="Schnaars V."/>
            <person name="Wohlbrand L."/>
            <person name="Scheve S."/>
            <person name="Hinrichs C."/>
            <person name="Reinhardt R."/>
            <person name="Rabus R."/>
        </authorList>
    </citation>
    <scope>NUCLEOTIDE SEQUENCE</scope>
    <source>
        <strain evidence="1">5ac10</strain>
    </source>
</reference>